<dbReference type="AlphaFoldDB" id="A0A0D0CRV0"/>
<proteinExistence type="predicted"/>
<keyword evidence="2" id="KW-1185">Reference proteome</keyword>
<gene>
    <name evidence="1" type="ORF">PAXRUDRAFT_178171</name>
</gene>
<reference evidence="2" key="2">
    <citation type="submission" date="2015-01" db="EMBL/GenBank/DDBJ databases">
        <title>Evolutionary Origins and Diversification of the Mycorrhizal Mutualists.</title>
        <authorList>
            <consortium name="DOE Joint Genome Institute"/>
            <consortium name="Mycorrhizal Genomics Consortium"/>
            <person name="Kohler A."/>
            <person name="Kuo A."/>
            <person name="Nagy L.G."/>
            <person name="Floudas D."/>
            <person name="Copeland A."/>
            <person name="Barry K.W."/>
            <person name="Cichocki N."/>
            <person name="Veneault-Fourrey C."/>
            <person name="LaButti K."/>
            <person name="Lindquist E.A."/>
            <person name="Lipzen A."/>
            <person name="Lundell T."/>
            <person name="Morin E."/>
            <person name="Murat C."/>
            <person name="Riley R."/>
            <person name="Ohm R."/>
            <person name="Sun H."/>
            <person name="Tunlid A."/>
            <person name="Henrissat B."/>
            <person name="Grigoriev I.V."/>
            <person name="Hibbett D.S."/>
            <person name="Martin F."/>
        </authorList>
    </citation>
    <scope>NUCLEOTIDE SEQUENCE [LARGE SCALE GENOMIC DNA]</scope>
    <source>
        <strain evidence="2">Ve08.2h10</strain>
    </source>
</reference>
<dbReference type="InParanoid" id="A0A0D0CRV0"/>
<sequence>DWVQHIQMYFSFYSNCTEKERTLIALSLTNQGYANTLHNVVLGYCRIWPANVDKNPYQMGQPIIG</sequence>
<evidence type="ECO:0000313" key="2">
    <source>
        <dbReference type="Proteomes" id="UP000054538"/>
    </source>
</evidence>
<dbReference type="EMBL" id="KN829648">
    <property type="protein sequence ID" value="KIK73536.1"/>
    <property type="molecule type" value="Genomic_DNA"/>
</dbReference>
<protein>
    <submittedName>
        <fullName evidence="1">Uncharacterized protein</fullName>
    </submittedName>
</protein>
<organism evidence="1 2">
    <name type="scientific">Paxillus rubicundulus Ve08.2h10</name>
    <dbReference type="NCBI Taxonomy" id="930991"/>
    <lineage>
        <taxon>Eukaryota</taxon>
        <taxon>Fungi</taxon>
        <taxon>Dikarya</taxon>
        <taxon>Basidiomycota</taxon>
        <taxon>Agaricomycotina</taxon>
        <taxon>Agaricomycetes</taxon>
        <taxon>Agaricomycetidae</taxon>
        <taxon>Boletales</taxon>
        <taxon>Paxilineae</taxon>
        <taxon>Paxillaceae</taxon>
        <taxon>Paxillus</taxon>
    </lineage>
</organism>
<accession>A0A0D0CRV0</accession>
<dbReference type="HOGENOM" id="CLU_2855968_0_0_1"/>
<name>A0A0D0CRV0_9AGAM</name>
<feature type="non-terminal residue" evidence="1">
    <location>
        <position position="1"/>
    </location>
</feature>
<evidence type="ECO:0000313" key="1">
    <source>
        <dbReference type="EMBL" id="KIK73536.1"/>
    </source>
</evidence>
<reference evidence="1 2" key="1">
    <citation type="submission" date="2014-04" db="EMBL/GenBank/DDBJ databases">
        <authorList>
            <consortium name="DOE Joint Genome Institute"/>
            <person name="Kuo A."/>
            <person name="Kohler A."/>
            <person name="Jargeat P."/>
            <person name="Nagy L.G."/>
            <person name="Floudas D."/>
            <person name="Copeland A."/>
            <person name="Barry K.W."/>
            <person name="Cichocki N."/>
            <person name="Veneault-Fourrey C."/>
            <person name="LaButti K."/>
            <person name="Lindquist E.A."/>
            <person name="Lipzen A."/>
            <person name="Lundell T."/>
            <person name="Morin E."/>
            <person name="Murat C."/>
            <person name="Sun H."/>
            <person name="Tunlid A."/>
            <person name="Henrissat B."/>
            <person name="Grigoriev I.V."/>
            <person name="Hibbett D.S."/>
            <person name="Martin F."/>
            <person name="Nordberg H.P."/>
            <person name="Cantor M.N."/>
            <person name="Hua S.X."/>
        </authorList>
    </citation>
    <scope>NUCLEOTIDE SEQUENCE [LARGE SCALE GENOMIC DNA]</scope>
    <source>
        <strain evidence="1 2">Ve08.2h10</strain>
    </source>
</reference>
<dbReference type="Proteomes" id="UP000054538">
    <property type="component" value="Unassembled WGS sequence"/>
</dbReference>